<keyword evidence="1" id="KW-0472">Membrane</keyword>
<organism evidence="2 3">
    <name type="scientific">Aquipuribacter nitratireducens</name>
    <dbReference type="NCBI Taxonomy" id="650104"/>
    <lineage>
        <taxon>Bacteria</taxon>
        <taxon>Bacillati</taxon>
        <taxon>Actinomycetota</taxon>
        <taxon>Actinomycetes</taxon>
        <taxon>Micrococcales</taxon>
        <taxon>Intrasporangiaceae</taxon>
        <taxon>Aquipuribacter</taxon>
    </lineage>
</organism>
<reference evidence="3" key="1">
    <citation type="journal article" date="2019" name="Int. J. Syst. Evol. Microbiol.">
        <title>The Global Catalogue of Microorganisms (GCM) 10K type strain sequencing project: providing services to taxonomists for standard genome sequencing and annotation.</title>
        <authorList>
            <consortium name="The Broad Institute Genomics Platform"/>
            <consortium name="The Broad Institute Genome Sequencing Center for Infectious Disease"/>
            <person name="Wu L."/>
            <person name="Ma J."/>
        </authorList>
    </citation>
    <scope>NUCLEOTIDE SEQUENCE [LARGE SCALE GENOMIC DNA]</scope>
    <source>
        <strain evidence="3">CCUG 43114</strain>
    </source>
</reference>
<name>A0ABW0GLI3_9MICO</name>
<feature type="transmembrane region" description="Helical" evidence="1">
    <location>
        <begin position="379"/>
        <end position="403"/>
    </location>
</feature>
<keyword evidence="1" id="KW-0812">Transmembrane</keyword>
<accession>A0ABW0GLI3</accession>
<evidence type="ECO:0000313" key="2">
    <source>
        <dbReference type="EMBL" id="MFC5380720.1"/>
    </source>
</evidence>
<evidence type="ECO:0000256" key="1">
    <source>
        <dbReference type="SAM" id="Phobius"/>
    </source>
</evidence>
<feature type="transmembrane region" description="Helical" evidence="1">
    <location>
        <begin position="190"/>
        <end position="221"/>
    </location>
</feature>
<feature type="transmembrane region" description="Helical" evidence="1">
    <location>
        <begin position="349"/>
        <end position="367"/>
    </location>
</feature>
<keyword evidence="3" id="KW-1185">Reference proteome</keyword>
<feature type="transmembrane region" description="Helical" evidence="1">
    <location>
        <begin position="294"/>
        <end position="312"/>
    </location>
</feature>
<feature type="transmembrane region" description="Helical" evidence="1">
    <location>
        <begin position="111"/>
        <end position="133"/>
    </location>
</feature>
<protein>
    <recommendedName>
        <fullName evidence="4">Glycosyltransferase RgtA/B/C/D-like domain-containing protein</fullName>
    </recommendedName>
</protein>
<dbReference type="RefSeq" id="WP_340267747.1">
    <property type="nucleotide sequence ID" value="NZ_JBBEOG010000002.1"/>
</dbReference>
<evidence type="ECO:0000313" key="3">
    <source>
        <dbReference type="Proteomes" id="UP001596122"/>
    </source>
</evidence>
<evidence type="ECO:0008006" key="4">
    <source>
        <dbReference type="Google" id="ProtNLM"/>
    </source>
</evidence>
<feature type="transmembrane region" description="Helical" evidence="1">
    <location>
        <begin position="140"/>
        <end position="161"/>
    </location>
</feature>
<sequence length="461" mass="48637">MRTGAALVALGVLVAVVAGLGVTARATYGAQLTADEPQYLLTAVSLARDGDLDIADELREEVWRDFHAADLPEQTRERPDGSRLSPHDPLLPVLLVPAVRVADATGLPAWVLARTTLALLAGLAASLTAWVAVRRLAVPVVPALVVTASFALSPPLVVYATQLYPELPAALAVVTALGCLLGRPRRGAAVALGLVVVALPWLAVKYALVAAVLAGAALWWLRRDRPALALWAVGVGLAGLHWLWFHLAVYGGLTAYAAGDYFEGGSVSATGPDPAYLARTQRLVGLLLDRDFGLLPWAPVFLLVPLVVAWALRRRGPGHPLLLAVLAAGWVVATWVAQTMHGWWWPGRQLVVVLPALVLLAAAWVAAGRGRVRPGVTAALGVLGLGAFLTLAVATSTGVHTLVVDFSRTPWPVYRALRPLLPDLTTPGPATVALVAAWTLGLLALAVVGWRSGRRSPRQPR</sequence>
<gene>
    <name evidence="2" type="ORF">ACFPJ6_07955</name>
</gene>
<proteinExistence type="predicted"/>
<keyword evidence="1" id="KW-1133">Transmembrane helix</keyword>
<dbReference type="Proteomes" id="UP001596122">
    <property type="component" value="Unassembled WGS sequence"/>
</dbReference>
<feature type="transmembrane region" description="Helical" evidence="1">
    <location>
        <begin position="319"/>
        <end position="337"/>
    </location>
</feature>
<comment type="caution">
    <text evidence="2">The sequence shown here is derived from an EMBL/GenBank/DDBJ whole genome shotgun (WGS) entry which is preliminary data.</text>
</comment>
<dbReference type="EMBL" id="JBHSLD010000007">
    <property type="protein sequence ID" value="MFC5380720.1"/>
    <property type="molecule type" value="Genomic_DNA"/>
</dbReference>
<feature type="transmembrane region" description="Helical" evidence="1">
    <location>
        <begin position="228"/>
        <end position="245"/>
    </location>
</feature>
<feature type="transmembrane region" description="Helical" evidence="1">
    <location>
        <begin position="430"/>
        <end position="450"/>
    </location>
</feature>